<accession>H6C8J0</accession>
<evidence type="ECO:0000256" key="1">
    <source>
        <dbReference type="SAM" id="MobiDB-lite"/>
    </source>
</evidence>
<organism evidence="3 4">
    <name type="scientific">Exophiala dermatitidis (strain ATCC 34100 / CBS 525.76 / NIH/UT8656)</name>
    <name type="common">Black yeast</name>
    <name type="synonym">Wangiella dermatitidis</name>
    <dbReference type="NCBI Taxonomy" id="858893"/>
    <lineage>
        <taxon>Eukaryota</taxon>
        <taxon>Fungi</taxon>
        <taxon>Dikarya</taxon>
        <taxon>Ascomycota</taxon>
        <taxon>Pezizomycotina</taxon>
        <taxon>Eurotiomycetes</taxon>
        <taxon>Chaetothyriomycetidae</taxon>
        <taxon>Chaetothyriales</taxon>
        <taxon>Herpotrichiellaceae</taxon>
        <taxon>Exophiala</taxon>
    </lineage>
</organism>
<feature type="region of interest" description="Disordered" evidence="1">
    <location>
        <begin position="519"/>
        <end position="568"/>
    </location>
</feature>
<dbReference type="EMBL" id="JH226136">
    <property type="protein sequence ID" value="EHY60417.1"/>
    <property type="molecule type" value="Genomic_DNA"/>
</dbReference>
<dbReference type="AlphaFoldDB" id="H6C8J0"/>
<feature type="domain" description="Metallo-beta-lactamase" evidence="2">
    <location>
        <begin position="323"/>
        <end position="404"/>
    </location>
</feature>
<dbReference type="InterPro" id="IPR001279">
    <property type="entry name" value="Metallo-B-lactamas"/>
</dbReference>
<keyword evidence="4" id="KW-1185">Reference proteome</keyword>
<dbReference type="GeneID" id="20313018"/>
<evidence type="ECO:0000313" key="3">
    <source>
        <dbReference type="EMBL" id="EHY60417.1"/>
    </source>
</evidence>
<dbReference type="VEuPathDB" id="FungiDB:HMPREF1120_08379"/>
<reference evidence="3" key="1">
    <citation type="submission" date="2011-07" db="EMBL/GenBank/DDBJ databases">
        <title>The Genome Sequence of Exophiala (Wangiella) dermatitidis NIH/UT8656.</title>
        <authorList>
            <consortium name="The Broad Institute Genome Sequencing Platform"/>
            <person name="Cuomo C."/>
            <person name="Wang Z."/>
            <person name="Hunicke-Smith S."/>
            <person name="Szanislo P.J."/>
            <person name="Earl A."/>
            <person name="Young S.K."/>
            <person name="Zeng Q."/>
            <person name="Gargeya S."/>
            <person name="Fitzgerald M."/>
            <person name="Haas B."/>
            <person name="Abouelleil A."/>
            <person name="Alvarado L."/>
            <person name="Arachchi H.M."/>
            <person name="Berlin A."/>
            <person name="Brown A."/>
            <person name="Chapman S.B."/>
            <person name="Chen Z."/>
            <person name="Dunbar C."/>
            <person name="Freedman E."/>
            <person name="Gearin G."/>
            <person name="Gellesch M."/>
            <person name="Goldberg J."/>
            <person name="Griggs A."/>
            <person name="Gujja S."/>
            <person name="Heiman D."/>
            <person name="Howarth C."/>
            <person name="Larson L."/>
            <person name="Lui A."/>
            <person name="MacDonald P.J.P."/>
            <person name="Montmayeur A."/>
            <person name="Murphy C."/>
            <person name="Neiman D."/>
            <person name="Pearson M."/>
            <person name="Priest M."/>
            <person name="Roberts A."/>
            <person name="Saif S."/>
            <person name="Shea T."/>
            <person name="Shenoy N."/>
            <person name="Sisk P."/>
            <person name="Stolte C."/>
            <person name="Sykes S."/>
            <person name="Wortman J."/>
            <person name="Nusbaum C."/>
            <person name="Birren B."/>
        </authorList>
    </citation>
    <scope>NUCLEOTIDE SEQUENCE</scope>
    <source>
        <strain evidence="3">NIH/UT8656</strain>
    </source>
</reference>
<dbReference type="SUPFAM" id="SSF56281">
    <property type="entry name" value="Metallo-hydrolase/oxidoreductase"/>
    <property type="match status" value="1"/>
</dbReference>
<dbReference type="RefSeq" id="XP_009160878.1">
    <property type="nucleotide sequence ID" value="XM_009162630.1"/>
</dbReference>
<dbReference type="Gene3D" id="3.60.15.10">
    <property type="entry name" value="Ribonuclease Z/Hydroxyacylglutathione hydrolase-like"/>
    <property type="match status" value="1"/>
</dbReference>
<dbReference type="Pfam" id="PF00753">
    <property type="entry name" value="Lactamase_B"/>
    <property type="match status" value="1"/>
</dbReference>
<dbReference type="HOGENOM" id="CLU_450566_0_0_1"/>
<dbReference type="eggNOG" id="ENOG502S1UX">
    <property type="taxonomic scope" value="Eukaryota"/>
</dbReference>
<sequence>MDMDNRDRGRPYIFPPIPQSCPFTICRLSHEHNGSSEDGHAARSGWWLIREHDEYGEYPHIYAKICRITMTTNQSQSRQAAVRDGSAPVGSVGSSRSKKGNKPEPETLTGDGGEGNRHSYSEVIVLSDTGCGTEVSNDPGSHDHSHGSCLTAPAATTADDNTAERGHRRRQPAVWNLGTFLEYTLNPGGRIPYLVITTQCHYDHIMGIWKLPPPPRRYLLRQPSEPSQLLQEQSESYKNTVLEGRDGGKDSMALASFDQKHRALPQPTTTTMTTILASSRAKHSVTPYSNLQRYSLCEKLGLQAPRYAVGIWAQDMQRVVYTPPPPSPSADSGGGRDEDDDAEDGAVNISTGITILHTPGHTPDSLAWYDEGTRTLCVGDSFYLKQTGTTRSAAWGPEPPMPIMFNMDSLLASWWESAKKILDFVKQKNNVGSCEDDEEDGWVLVNTKSPFDSYASTKASSRPARVRLCAAHTTALVDAEAAICAAMSFMRRILRDEVPCKRVSDARRRGEERWLWDDDLQPNKHDRDGLGHHDEEDAGGSGRRQGKKGKVDRDEEGIDVKGPNCNIDTFGEYAYSVLAPLGVIEKGRRRIPKDEWGLAETKAAET</sequence>
<feature type="compositionally biased region" description="Low complexity" evidence="1">
    <location>
        <begin position="151"/>
        <end position="160"/>
    </location>
</feature>
<gene>
    <name evidence="3" type="ORF">HMPREF1120_08379</name>
</gene>
<feature type="region of interest" description="Disordered" evidence="1">
    <location>
        <begin position="320"/>
        <end position="344"/>
    </location>
</feature>
<feature type="region of interest" description="Disordered" evidence="1">
    <location>
        <begin position="131"/>
        <end position="168"/>
    </location>
</feature>
<dbReference type="Proteomes" id="UP000007304">
    <property type="component" value="Unassembled WGS sequence"/>
</dbReference>
<proteinExistence type="predicted"/>
<protein>
    <recommendedName>
        <fullName evidence="2">Metallo-beta-lactamase domain-containing protein</fullName>
    </recommendedName>
</protein>
<feature type="region of interest" description="Disordered" evidence="1">
    <location>
        <begin position="76"/>
        <end position="118"/>
    </location>
</feature>
<evidence type="ECO:0000313" key="4">
    <source>
        <dbReference type="Proteomes" id="UP000007304"/>
    </source>
</evidence>
<name>H6C8J0_EXODN</name>
<dbReference type="OrthoDB" id="3341310at2759"/>
<evidence type="ECO:0000259" key="2">
    <source>
        <dbReference type="Pfam" id="PF00753"/>
    </source>
</evidence>
<dbReference type="InParanoid" id="H6C8J0"/>
<dbReference type="STRING" id="858893.H6C8J0"/>
<feature type="compositionally biased region" description="Basic and acidic residues" evidence="1">
    <location>
        <begin position="519"/>
        <end position="535"/>
    </location>
</feature>
<dbReference type="InterPro" id="IPR036866">
    <property type="entry name" value="RibonucZ/Hydroxyglut_hydro"/>
</dbReference>